<protein>
    <submittedName>
        <fullName evidence="1">Uncharacterized protein</fullName>
    </submittedName>
</protein>
<accession>A0A3F3QJ98</accession>
<dbReference type="GeneID" id="38132453"/>
<name>A0A3F3QJ98_9EURO</name>
<dbReference type="EMBL" id="KZ852032">
    <property type="protein sequence ID" value="RDH39207.1"/>
    <property type="molecule type" value="Genomic_DNA"/>
</dbReference>
<dbReference type="RefSeq" id="XP_026632229.1">
    <property type="nucleotide sequence ID" value="XM_026764097.1"/>
</dbReference>
<gene>
    <name evidence="1" type="ORF">BDQ94DRAFT_132653</name>
</gene>
<dbReference type="AlphaFoldDB" id="A0A3F3QJ98"/>
<proteinExistence type="predicted"/>
<sequence length="101" mass="10827">MAPCEANLSLLHSSLAPFSNCRGGGGSLSHKKGRRLYQYVKWGDSSQSDLVKTFSPSLQGRSCNVDRAIGFVALPPSPQDGVRINIGMLRSTFLSSCLPLS</sequence>
<keyword evidence="2" id="KW-1185">Reference proteome</keyword>
<evidence type="ECO:0000313" key="2">
    <source>
        <dbReference type="Proteomes" id="UP000253729"/>
    </source>
</evidence>
<organism evidence="1 2">
    <name type="scientific">Aspergillus welwitschiae</name>
    <dbReference type="NCBI Taxonomy" id="1341132"/>
    <lineage>
        <taxon>Eukaryota</taxon>
        <taxon>Fungi</taxon>
        <taxon>Dikarya</taxon>
        <taxon>Ascomycota</taxon>
        <taxon>Pezizomycotina</taxon>
        <taxon>Eurotiomycetes</taxon>
        <taxon>Eurotiomycetidae</taxon>
        <taxon>Eurotiales</taxon>
        <taxon>Aspergillaceae</taxon>
        <taxon>Aspergillus</taxon>
        <taxon>Aspergillus subgen. Circumdati</taxon>
    </lineage>
</organism>
<evidence type="ECO:0000313" key="1">
    <source>
        <dbReference type="EMBL" id="RDH39207.1"/>
    </source>
</evidence>
<dbReference type="Proteomes" id="UP000253729">
    <property type="component" value="Unassembled WGS sequence"/>
</dbReference>
<reference evidence="1 2" key="1">
    <citation type="submission" date="2018-07" db="EMBL/GenBank/DDBJ databases">
        <title>The genomes of Aspergillus section Nigri reveals drivers in fungal speciation.</title>
        <authorList>
            <consortium name="DOE Joint Genome Institute"/>
            <person name="Vesth T.C."/>
            <person name="Nybo J."/>
            <person name="Theobald S."/>
            <person name="Brandl J."/>
            <person name="Frisvad J.C."/>
            <person name="Nielsen K.F."/>
            <person name="Lyhne E.K."/>
            <person name="Kogle M.E."/>
            <person name="Kuo A."/>
            <person name="Riley R."/>
            <person name="Clum A."/>
            <person name="Nolan M."/>
            <person name="Lipzen A."/>
            <person name="Salamov A."/>
            <person name="Henrissat B."/>
            <person name="Wiebenga A."/>
            <person name="De vries R.P."/>
            <person name="Grigoriev I.V."/>
            <person name="Mortensen U.H."/>
            <person name="Andersen M.R."/>
            <person name="Baker S.E."/>
        </authorList>
    </citation>
    <scope>NUCLEOTIDE SEQUENCE [LARGE SCALE GENOMIC DNA]</scope>
    <source>
        <strain evidence="1 2">CBS 139.54b</strain>
    </source>
</reference>